<dbReference type="InterPro" id="IPR045536">
    <property type="entry name" value="DUF6431"/>
</dbReference>
<keyword evidence="3" id="KW-1185">Reference proteome</keyword>
<evidence type="ECO:0000313" key="2">
    <source>
        <dbReference type="EMBL" id="KLV22866.1"/>
    </source>
</evidence>
<dbReference type="OrthoDB" id="2867419at2"/>
<protein>
    <recommendedName>
        <fullName evidence="1">DUF6431 domain-containing protein</fullName>
    </recommendedName>
</protein>
<reference evidence="2 3" key="1">
    <citation type="submission" date="2015-05" db="EMBL/GenBank/DDBJ databases">
        <title>Whole genome sequence and identification of bacterial endophytes from Costus igneus.</title>
        <authorList>
            <person name="Lee Y.P."/>
            <person name="Gan H.M."/>
            <person name="Eng W."/>
            <person name="Wheatley M.S."/>
            <person name="Caraballo A."/>
            <person name="Polter S."/>
            <person name="Savka M.A."/>
            <person name="Hudson A.O."/>
        </authorList>
    </citation>
    <scope>NUCLEOTIDE SEQUENCE [LARGE SCALE GENOMIC DNA]</scope>
    <source>
        <strain evidence="2 3">RIT379</strain>
    </source>
</reference>
<dbReference type="Pfam" id="PF20020">
    <property type="entry name" value="DUF6431"/>
    <property type="match status" value="1"/>
</dbReference>
<evidence type="ECO:0000259" key="1">
    <source>
        <dbReference type="Pfam" id="PF20020"/>
    </source>
</evidence>
<dbReference type="Proteomes" id="UP000036045">
    <property type="component" value="Unassembled WGS sequence"/>
</dbReference>
<name>A0A0J1IA76_NIACI</name>
<comment type="caution">
    <text evidence="2">The sequence shown here is derived from an EMBL/GenBank/DDBJ whole genome shotgun (WGS) entry which is preliminary data.</text>
</comment>
<feature type="domain" description="DUF6431" evidence="1">
    <location>
        <begin position="29"/>
        <end position="98"/>
    </location>
</feature>
<accession>A0A0J1IA76</accession>
<sequence>MIKFHDFGISLVEYGERGKKNEFPLFDQCPNCKCHSHGNLHRNGYYWRYGITDETTVRIPICRLRCLQCEVNISILPDFLIPYFQHTIHTVLERVKKILQRKKAKGSRQLVRFYLNRFLTCINWIHSFFISLGKISGMSEDINSEATKYMKMILDFGESPFLRRSRGHLSKYFMAN</sequence>
<dbReference type="AlphaFoldDB" id="A0A0J1IA76"/>
<dbReference type="EMBL" id="LDPH01000028">
    <property type="protein sequence ID" value="KLV22866.1"/>
    <property type="molecule type" value="Genomic_DNA"/>
</dbReference>
<organism evidence="2 3">
    <name type="scientific">Niallia circulans</name>
    <name type="common">Bacillus circulans</name>
    <dbReference type="NCBI Taxonomy" id="1397"/>
    <lineage>
        <taxon>Bacteria</taxon>
        <taxon>Bacillati</taxon>
        <taxon>Bacillota</taxon>
        <taxon>Bacilli</taxon>
        <taxon>Bacillales</taxon>
        <taxon>Bacillaceae</taxon>
        <taxon>Niallia</taxon>
    </lineage>
</organism>
<proteinExistence type="predicted"/>
<dbReference type="RefSeq" id="WP_035416525.1">
    <property type="nucleotide sequence ID" value="NZ_JADYUA010000128.1"/>
</dbReference>
<gene>
    <name evidence="2" type="ORF">ABW02_20480</name>
</gene>
<dbReference type="PATRIC" id="fig|1397.4.peg.2855"/>
<evidence type="ECO:0000313" key="3">
    <source>
        <dbReference type="Proteomes" id="UP000036045"/>
    </source>
</evidence>